<dbReference type="EMBL" id="OU015569">
    <property type="protein sequence ID" value="CAG5096150.1"/>
    <property type="molecule type" value="Genomic_DNA"/>
</dbReference>
<dbReference type="SUPFAM" id="SSF48403">
    <property type="entry name" value="Ankyrin repeat"/>
    <property type="match status" value="1"/>
</dbReference>
<sequence length="623" mass="71557">MKYFYLLLPFTFGEFCEDCDYDYNPDYEDPIIANVPTHLQEVTKRHGRKNEDLHPIQKSKLELLVPIRVTVQAIKEILKEKFDLRLDKDGRIPLKGCLNNHPKQDILFDGCNLKDKWTLSSLGIGSGEVLRAFDREERRVVLYVYSAFNEQVYQLFDELDFQVSTVVSRETGLPVSIFRLVTGSGIELFDNFPFTRYYELQRGCTLRLDIWDGWKNLLNYALNGQVKRFLFSLSKIEKLAKYQAKVGLYIAAHLGLSDMAEQLTSKKSSTAVNPGESIGLHPAREWCKNPSDHIECGKASIHVAAQRGNLHIIKIFVANNISCLFAPDWSDAKAWNYALRYKQKPCARYLLAKCFGKVPYGKGVSANQISISVAVKMRLWLQRSRERVYVNKRFASNTIISKSLSQLQMSGSAVAIDGPRYMNNMRSDAKDRMMYLSVDELQRKRYWKTGNEKEVARFQKVVRRYSVFHSSSKIIETGAARFREKKSPKTAPRLKKTISVQNVFLTQLANQESEEPLIPDSLPMATAAERDEKIPLPASFSTSEPAFMLERSFKKNCRENNLLPRDSNFDAANLLSMSVAFKKKPFLRQVDIARRMAREYRLEGRLQSTMSARTQSKLHRLLV</sequence>
<evidence type="ECO:0000313" key="2">
    <source>
        <dbReference type="Proteomes" id="UP001158576"/>
    </source>
</evidence>
<reference evidence="1 2" key="1">
    <citation type="submission" date="2021-04" db="EMBL/GenBank/DDBJ databases">
        <authorList>
            <person name="Bliznina A."/>
        </authorList>
    </citation>
    <scope>NUCLEOTIDE SEQUENCE [LARGE SCALE GENOMIC DNA]</scope>
</reference>
<dbReference type="PANTHER" id="PTHR46885">
    <property type="entry name" value="PROTEIN ANKUB1"/>
    <property type="match status" value="1"/>
</dbReference>
<dbReference type="Proteomes" id="UP001158576">
    <property type="component" value="Chromosome XSR"/>
</dbReference>
<evidence type="ECO:0000313" key="1">
    <source>
        <dbReference type="EMBL" id="CAG5096150.1"/>
    </source>
</evidence>
<organism evidence="1 2">
    <name type="scientific">Oikopleura dioica</name>
    <name type="common">Tunicate</name>
    <dbReference type="NCBI Taxonomy" id="34765"/>
    <lineage>
        <taxon>Eukaryota</taxon>
        <taxon>Metazoa</taxon>
        <taxon>Chordata</taxon>
        <taxon>Tunicata</taxon>
        <taxon>Appendicularia</taxon>
        <taxon>Copelata</taxon>
        <taxon>Oikopleuridae</taxon>
        <taxon>Oikopleura</taxon>
    </lineage>
</organism>
<protein>
    <submittedName>
        <fullName evidence="1">Oidioi.mRNA.OKI2018_I69.XSR.g14492.t1.cds</fullName>
    </submittedName>
</protein>
<proteinExistence type="predicted"/>
<keyword evidence="2" id="KW-1185">Reference proteome</keyword>
<gene>
    <name evidence="1" type="ORF">OKIOD_LOCUS6050</name>
</gene>
<accession>A0ABN7SAH2</accession>
<dbReference type="InterPro" id="IPR036770">
    <property type="entry name" value="Ankyrin_rpt-contain_sf"/>
</dbReference>
<name>A0ABN7SAH2_OIKDI</name>
<dbReference type="Gene3D" id="1.25.40.20">
    <property type="entry name" value="Ankyrin repeat-containing domain"/>
    <property type="match status" value="1"/>
</dbReference>
<dbReference type="InterPro" id="IPR042788">
    <property type="entry name" value="ANKUB1"/>
</dbReference>
<dbReference type="PANTHER" id="PTHR46885:SF1">
    <property type="entry name" value="PROTEIN ANKUB1"/>
    <property type="match status" value="1"/>
</dbReference>